<dbReference type="SUPFAM" id="SSF47384">
    <property type="entry name" value="Homodimeric domain of signal transducing histidine kinase"/>
    <property type="match status" value="1"/>
</dbReference>
<gene>
    <name evidence="19" type="ORF">HA050_16785</name>
</gene>
<dbReference type="SUPFAM" id="SSF47226">
    <property type="entry name" value="Histidine-containing phosphotransfer domain, HPT domain"/>
    <property type="match status" value="1"/>
</dbReference>
<evidence type="ECO:0000256" key="4">
    <source>
        <dbReference type="ARBA" id="ARBA00022475"/>
    </source>
</evidence>
<dbReference type="PANTHER" id="PTHR45339:SF1">
    <property type="entry name" value="HYBRID SIGNAL TRANSDUCTION HISTIDINE KINASE J"/>
    <property type="match status" value="1"/>
</dbReference>
<evidence type="ECO:0000256" key="11">
    <source>
        <dbReference type="ARBA" id="ARBA00022989"/>
    </source>
</evidence>
<dbReference type="Gene3D" id="3.40.50.2300">
    <property type="match status" value="2"/>
</dbReference>
<dbReference type="InterPro" id="IPR036890">
    <property type="entry name" value="HATPase_C_sf"/>
</dbReference>
<accession>A0ABX0KVB7</accession>
<dbReference type="Pfam" id="PF02518">
    <property type="entry name" value="HATPase_c"/>
    <property type="match status" value="1"/>
</dbReference>
<evidence type="ECO:0000256" key="1">
    <source>
        <dbReference type="ARBA" id="ARBA00000085"/>
    </source>
</evidence>
<dbReference type="Pfam" id="PF00072">
    <property type="entry name" value="Response_reg"/>
    <property type="match status" value="2"/>
</dbReference>
<feature type="domain" description="Response regulatory" evidence="17">
    <location>
        <begin position="430"/>
        <end position="551"/>
    </location>
</feature>
<dbReference type="Gene3D" id="3.30.450.40">
    <property type="match status" value="1"/>
</dbReference>
<dbReference type="EC" id="2.7.13.3" evidence="3"/>
<dbReference type="Pfam" id="PF00512">
    <property type="entry name" value="HisKA"/>
    <property type="match status" value="1"/>
</dbReference>
<evidence type="ECO:0000259" key="18">
    <source>
        <dbReference type="PROSITE" id="PS50894"/>
    </source>
</evidence>
<keyword evidence="6" id="KW-0808">Transferase</keyword>
<evidence type="ECO:0000256" key="7">
    <source>
        <dbReference type="ARBA" id="ARBA00022692"/>
    </source>
</evidence>
<feature type="domain" description="Histidine kinase" evidence="16">
    <location>
        <begin position="191"/>
        <end position="412"/>
    </location>
</feature>
<dbReference type="Proteomes" id="UP000712570">
    <property type="component" value="Unassembled WGS sequence"/>
</dbReference>
<evidence type="ECO:0000313" key="20">
    <source>
        <dbReference type="Proteomes" id="UP000712570"/>
    </source>
</evidence>
<keyword evidence="10" id="KW-0067">ATP-binding</keyword>
<evidence type="ECO:0000256" key="12">
    <source>
        <dbReference type="ARBA" id="ARBA00023012"/>
    </source>
</evidence>
<dbReference type="InterPro" id="IPR003661">
    <property type="entry name" value="HisK_dim/P_dom"/>
</dbReference>
<feature type="domain" description="Response regulatory" evidence="17">
    <location>
        <begin position="578"/>
        <end position="694"/>
    </location>
</feature>
<keyword evidence="4" id="KW-1003">Cell membrane</keyword>
<dbReference type="PROSITE" id="PS50110">
    <property type="entry name" value="RESPONSE_REGULATORY"/>
    <property type="match status" value="2"/>
</dbReference>
<evidence type="ECO:0000256" key="6">
    <source>
        <dbReference type="ARBA" id="ARBA00022679"/>
    </source>
</evidence>
<dbReference type="SMART" id="SM00388">
    <property type="entry name" value="HisKA"/>
    <property type="match status" value="1"/>
</dbReference>
<evidence type="ECO:0000256" key="8">
    <source>
        <dbReference type="ARBA" id="ARBA00022741"/>
    </source>
</evidence>
<evidence type="ECO:0000256" key="13">
    <source>
        <dbReference type="ARBA" id="ARBA00023136"/>
    </source>
</evidence>
<keyword evidence="8" id="KW-0547">Nucleotide-binding</keyword>
<keyword evidence="5 15" id="KW-0597">Phosphoprotein</keyword>
<evidence type="ECO:0000256" key="9">
    <source>
        <dbReference type="ARBA" id="ARBA00022777"/>
    </source>
</evidence>
<dbReference type="Gene3D" id="3.30.565.10">
    <property type="entry name" value="Histidine kinase-like ATPase, C-terminal domain"/>
    <property type="match status" value="1"/>
</dbReference>
<dbReference type="Pfam" id="PF01627">
    <property type="entry name" value="Hpt"/>
    <property type="match status" value="1"/>
</dbReference>
<dbReference type="SMART" id="SM00387">
    <property type="entry name" value="HATPase_c"/>
    <property type="match status" value="1"/>
</dbReference>
<evidence type="ECO:0000256" key="5">
    <source>
        <dbReference type="ARBA" id="ARBA00022553"/>
    </source>
</evidence>
<keyword evidence="12" id="KW-0902">Two-component regulatory system</keyword>
<evidence type="ECO:0000259" key="16">
    <source>
        <dbReference type="PROSITE" id="PS50109"/>
    </source>
</evidence>
<dbReference type="PANTHER" id="PTHR45339">
    <property type="entry name" value="HYBRID SIGNAL TRANSDUCTION HISTIDINE KINASE J"/>
    <property type="match status" value="1"/>
</dbReference>
<dbReference type="SMART" id="SM00448">
    <property type="entry name" value="REC"/>
    <property type="match status" value="2"/>
</dbReference>
<dbReference type="InterPro" id="IPR011006">
    <property type="entry name" value="CheY-like_superfamily"/>
</dbReference>
<comment type="catalytic activity">
    <reaction evidence="1">
        <text>ATP + protein L-histidine = ADP + protein N-phospho-L-histidine.</text>
        <dbReference type="EC" id="2.7.13.3"/>
    </reaction>
</comment>
<dbReference type="EMBL" id="JAAOLX010000009">
    <property type="protein sequence ID" value="NHQ87771.1"/>
    <property type="molecule type" value="Genomic_DNA"/>
</dbReference>
<dbReference type="PROSITE" id="PS50894">
    <property type="entry name" value="HPT"/>
    <property type="match status" value="1"/>
</dbReference>
<dbReference type="InterPro" id="IPR005467">
    <property type="entry name" value="His_kinase_dom"/>
</dbReference>
<feature type="modified residue" description="4-aspartylphosphate" evidence="15">
    <location>
        <position position="627"/>
    </location>
</feature>
<evidence type="ECO:0000256" key="10">
    <source>
        <dbReference type="ARBA" id="ARBA00022840"/>
    </source>
</evidence>
<dbReference type="InterPro" id="IPR036097">
    <property type="entry name" value="HisK_dim/P_sf"/>
</dbReference>
<dbReference type="SUPFAM" id="SSF55781">
    <property type="entry name" value="GAF domain-like"/>
    <property type="match status" value="1"/>
</dbReference>
<evidence type="ECO:0000313" key="19">
    <source>
        <dbReference type="EMBL" id="NHQ87771.1"/>
    </source>
</evidence>
<reference evidence="19 20" key="1">
    <citation type="submission" date="2020-03" db="EMBL/GenBank/DDBJ databases">
        <title>Draft genome sequence of environmentally isolated violet-colored cultures.</title>
        <authorList>
            <person name="Wilson H.S."/>
        </authorList>
    </citation>
    <scope>NUCLEOTIDE SEQUENCE [LARGE SCALE GENOMIC DNA]</scope>
    <source>
        <strain evidence="19 20">HSC-16F04</strain>
    </source>
</reference>
<dbReference type="InterPro" id="IPR036641">
    <property type="entry name" value="HPT_dom_sf"/>
</dbReference>
<dbReference type="CDD" id="cd16922">
    <property type="entry name" value="HATPase_EvgS-ArcB-TorS-like"/>
    <property type="match status" value="1"/>
</dbReference>
<evidence type="ECO:0000256" key="14">
    <source>
        <dbReference type="PROSITE-ProRule" id="PRU00110"/>
    </source>
</evidence>
<feature type="modified residue" description="Phosphohistidine" evidence="14">
    <location>
        <position position="777"/>
    </location>
</feature>
<evidence type="ECO:0000256" key="2">
    <source>
        <dbReference type="ARBA" id="ARBA00004651"/>
    </source>
</evidence>
<organism evidence="19 20">
    <name type="scientific">Iodobacter violaceini</name>
    <dbReference type="NCBI Taxonomy" id="3044271"/>
    <lineage>
        <taxon>Bacteria</taxon>
        <taxon>Pseudomonadati</taxon>
        <taxon>Pseudomonadota</taxon>
        <taxon>Betaproteobacteria</taxon>
        <taxon>Neisseriales</taxon>
        <taxon>Chitinibacteraceae</taxon>
        <taxon>Iodobacter</taxon>
    </lineage>
</organism>
<dbReference type="InterPro" id="IPR001789">
    <property type="entry name" value="Sig_transdc_resp-reg_receiver"/>
</dbReference>
<evidence type="ECO:0000256" key="3">
    <source>
        <dbReference type="ARBA" id="ARBA00012438"/>
    </source>
</evidence>
<dbReference type="CDD" id="cd00082">
    <property type="entry name" value="HisKA"/>
    <property type="match status" value="1"/>
</dbReference>
<dbReference type="SMART" id="SM00065">
    <property type="entry name" value="GAF"/>
    <property type="match status" value="1"/>
</dbReference>
<keyword evidence="9" id="KW-0418">Kinase</keyword>
<proteinExistence type="predicted"/>
<dbReference type="PRINTS" id="PR00344">
    <property type="entry name" value="BCTRLSENSOR"/>
</dbReference>
<dbReference type="InterPro" id="IPR008207">
    <property type="entry name" value="Sig_transdc_His_kin_Hpt_dom"/>
</dbReference>
<evidence type="ECO:0000259" key="17">
    <source>
        <dbReference type="PROSITE" id="PS50110"/>
    </source>
</evidence>
<comment type="subcellular location">
    <subcellularLocation>
        <location evidence="2">Cell membrane</location>
        <topology evidence="2">Multi-pass membrane protein</topology>
    </subcellularLocation>
</comment>
<dbReference type="CDD" id="cd17546">
    <property type="entry name" value="REC_hyHK_CKI1_RcsC-like"/>
    <property type="match status" value="2"/>
</dbReference>
<comment type="caution">
    <text evidence="19">The sequence shown here is derived from an EMBL/GenBank/DDBJ whole genome shotgun (WGS) entry which is preliminary data.</text>
</comment>
<dbReference type="SMART" id="SM00073">
    <property type="entry name" value="HPT"/>
    <property type="match status" value="1"/>
</dbReference>
<dbReference type="SUPFAM" id="SSF52172">
    <property type="entry name" value="CheY-like"/>
    <property type="match status" value="2"/>
</dbReference>
<dbReference type="InterPro" id="IPR004358">
    <property type="entry name" value="Sig_transdc_His_kin-like_C"/>
</dbReference>
<dbReference type="Gene3D" id="1.20.120.160">
    <property type="entry name" value="HPT domain"/>
    <property type="match status" value="1"/>
</dbReference>
<keyword evidence="13" id="KW-0472">Membrane</keyword>
<keyword evidence="20" id="KW-1185">Reference proteome</keyword>
<dbReference type="PROSITE" id="PS50109">
    <property type="entry name" value="HIS_KIN"/>
    <property type="match status" value="1"/>
</dbReference>
<feature type="modified residue" description="4-aspartylphosphate" evidence="15">
    <location>
        <position position="484"/>
    </location>
</feature>
<name>A0ABX0KVB7_9NEIS</name>
<feature type="domain" description="HPt" evidence="18">
    <location>
        <begin position="738"/>
        <end position="832"/>
    </location>
</feature>
<dbReference type="SUPFAM" id="SSF55874">
    <property type="entry name" value="ATPase domain of HSP90 chaperone/DNA topoisomerase II/histidine kinase"/>
    <property type="match status" value="1"/>
</dbReference>
<keyword evidence="7" id="KW-0812">Transmembrane</keyword>
<evidence type="ECO:0000256" key="15">
    <source>
        <dbReference type="PROSITE-ProRule" id="PRU00169"/>
    </source>
</evidence>
<dbReference type="InterPro" id="IPR003594">
    <property type="entry name" value="HATPase_dom"/>
</dbReference>
<dbReference type="RefSeq" id="WP_166828670.1">
    <property type="nucleotide sequence ID" value="NZ_JAAOLX010000009.1"/>
</dbReference>
<dbReference type="Gene3D" id="1.10.287.130">
    <property type="match status" value="1"/>
</dbReference>
<sequence length="914" mass="102622">MHDSLTAIPDHFLSKWQNTINVMASLFNVPAGLMMRVLPGQIEVLLSSETKGNPYEHSEKANLHTGLYCETVMASQDLLHVPNALEDEHWKNNPDVALNMISYLGVPLLWEKDEVFGTICVLDSKTRHFQKKYFNLLWEIKKSIEADFKIIQQQEKLAAFNTKLLLNNQQLIIAKQAAEFANQSKSNFLANMSHEIRTPMNAIIGMSYLVLKTELNARQSNYIKKIQGSGQHLLGIINDILDFSKIEAGKLTIEGIEFELEKVLDNVANQISEKAVNKGLEFIFNIDQNVPPSLFGDPLRLGQILINYGSNAVKFTERGEVEIIIQKKEESAQSVLLYCAIRDTGIGLTEEQISRLFQSFSQADTSITRQFGGTGLGLAISKKLIELMNGETGVESEPGKGSLFWFTVRLQKSSVQSRKLLLSSDLQNKRVLVVDDNKQARLVLNKRLKNMQLKSDHVSSGYAAIEAIKQADTKNTPYEIVFIDWEMPEMDGAETARQIKALDLKLMPAVILVSAYGHEDAIKATEGAVVTHTLIKPINASQLFDSVVSALGGNIETPYISNHQNDFALQLNSIRGARILLVEDNHINQEVARDLLNSEGFIVDIAENGLQALEQLQKSHYDIVLMDMQMPLMDGLVATQEIRKLNDFNSLAIVAMTANAMQGDRERYLAAGMNDHVTKPINPEELWKALLKWIKPEYIVPATRLVISELCAQNEEIAIPSEINGLDIDLGLKRVFGKKKLYLCILNQFITEQKDCIPNLFHAMTNRDWPTAERIAHTLKSVAGLIGAERIQKQAEQIETALRQGHTHQQIRPLLNKIAHPLGHLITELEHKLPKQQDQSNIIIDPQKLKEVCHQLVYLLEDGDSESINLFKANASLLHTAYPKHFRIINEKIQSFDFDIALEALKIAMSAAEC</sequence>
<keyword evidence="11" id="KW-1133">Transmembrane helix</keyword>
<dbReference type="InterPro" id="IPR003018">
    <property type="entry name" value="GAF"/>
</dbReference>
<dbReference type="InterPro" id="IPR029016">
    <property type="entry name" value="GAF-like_dom_sf"/>
</dbReference>
<protein>
    <recommendedName>
        <fullName evidence="3">histidine kinase</fullName>
        <ecNumber evidence="3">2.7.13.3</ecNumber>
    </recommendedName>
</protein>